<proteinExistence type="predicted"/>
<sequence length="191" mass="22748">MPKAPPISISAHKREEVREEAKLHIIFQRHADMMREDPDEMLRAYKRVDMNQRHINWFKVNRDPERVKVFLREWEETIKNHDRAVTYDEAVSAFVRWQTIYTSTHLSGHQKRVYLKRLLALIREEDHREAIRTLFIIAQKVDDDEPFYEVVGVKYVKGGKREYADLDDTEMVFVDELKDLLGDSLLIKPLA</sequence>
<keyword evidence="2" id="KW-1185">Reference proteome</keyword>
<dbReference type="AlphaFoldDB" id="A0A2A9NHQ5"/>
<evidence type="ECO:0000313" key="2">
    <source>
        <dbReference type="Proteomes" id="UP000242287"/>
    </source>
</evidence>
<dbReference type="Proteomes" id="UP000242287">
    <property type="component" value="Unassembled WGS sequence"/>
</dbReference>
<accession>A0A2A9NHQ5</accession>
<protein>
    <submittedName>
        <fullName evidence="1">Uncharacterized protein</fullName>
    </submittedName>
</protein>
<reference evidence="1 2" key="1">
    <citation type="submission" date="2014-02" db="EMBL/GenBank/DDBJ databases">
        <title>Transposable element dynamics among asymbiotic and ectomycorrhizal Amanita fungi.</title>
        <authorList>
            <consortium name="DOE Joint Genome Institute"/>
            <person name="Hess J."/>
            <person name="Skrede I."/>
            <person name="Wolfe B."/>
            <person name="LaButti K."/>
            <person name="Ohm R.A."/>
            <person name="Grigoriev I.V."/>
            <person name="Pringle A."/>
        </authorList>
    </citation>
    <scope>NUCLEOTIDE SEQUENCE [LARGE SCALE GENOMIC DNA]</scope>
    <source>
        <strain evidence="1 2">SKay4041</strain>
    </source>
</reference>
<evidence type="ECO:0000313" key="1">
    <source>
        <dbReference type="EMBL" id="PFH47787.1"/>
    </source>
</evidence>
<gene>
    <name evidence="1" type="ORF">AMATHDRAFT_6419</name>
</gene>
<dbReference type="EMBL" id="KZ302092">
    <property type="protein sequence ID" value="PFH47787.1"/>
    <property type="molecule type" value="Genomic_DNA"/>
</dbReference>
<name>A0A2A9NHQ5_9AGAR</name>
<organism evidence="1 2">
    <name type="scientific">Amanita thiersii Skay4041</name>
    <dbReference type="NCBI Taxonomy" id="703135"/>
    <lineage>
        <taxon>Eukaryota</taxon>
        <taxon>Fungi</taxon>
        <taxon>Dikarya</taxon>
        <taxon>Basidiomycota</taxon>
        <taxon>Agaricomycotina</taxon>
        <taxon>Agaricomycetes</taxon>
        <taxon>Agaricomycetidae</taxon>
        <taxon>Agaricales</taxon>
        <taxon>Pluteineae</taxon>
        <taxon>Amanitaceae</taxon>
        <taxon>Amanita</taxon>
    </lineage>
</organism>